<evidence type="ECO:0000313" key="1">
    <source>
        <dbReference type="EMBL" id="NHF61076.1"/>
    </source>
</evidence>
<reference evidence="1" key="2">
    <citation type="submission" date="2020-03" db="EMBL/GenBank/DDBJ databases">
        <title>Flavobacteriaceae bacterium strain TP-CH-4, a member of the family Flavobacteriaceae isolated from a deep-sea seamount.</title>
        <authorList>
            <person name="Zhang D.-C."/>
        </authorList>
    </citation>
    <scope>NUCLEOTIDE SEQUENCE</scope>
    <source>
        <strain evidence="1">TP-CH-4</strain>
    </source>
</reference>
<evidence type="ECO:0000313" key="2">
    <source>
        <dbReference type="Proteomes" id="UP000707206"/>
    </source>
</evidence>
<proteinExistence type="predicted"/>
<sequence>MKFPHGNVIYLTMFTIVLCLVLSCTKDSDLLSQYATDDSSGQVDFVNYLKDDNYTASMNESLTMDVLSNDTFSDPERVKIIETSSPLNGEIIIIENKTLLYIPANTSTEQENDQEADSPETESFTYTTEAVNPDETVEIDSATVTVNFSDETVESEVFDKMSKSQLALNAHNALYDITLPPSPNDPLGEPYDGEYGRILRLCEHGNQGDIYHLDALQGVIALFEATGDKKYLNDFIIAVNTLFSKAVPSSALPQTGASYNDSYLSWWGDADTSISGKPVPSVGGQFQLYESRGFMSVARLLYVMHNSPGLLGESIIVDGKTYREHYEYILNFLQVNFWEKWLSRNSLTFQHSGVDSSSAWAYIGWHLWNCTGDSQYKYVYDRFNSDIGIEGTTGGMRELLKPNAANASAYQWNTRFNGEPYQGRKIVDHGHAARVVKFMVEDYTVGEMFYTEEDMSALIRTVDVFWPENFTNYQIRYWLDGQPDSEKDNRNFMPEGWMCLGRFDEALQNRYENMDTGFFVEARTSGVHWAELAYNRAYLEGSVQYPENFKPR</sequence>
<organism evidence="1 2">
    <name type="scientific">Pelagihabitans pacificus</name>
    <dbReference type="NCBI Taxonomy" id="2696054"/>
    <lineage>
        <taxon>Bacteria</taxon>
        <taxon>Pseudomonadati</taxon>
        <taxon>Bacteroidota</taxon>
        <taxon>Flavobacteriia</taxon>
        <taxon>Flavobacteriales</taxon>
        <taxon>Flavobacteriaceae</taxon>
        <taxon>Pelagihabitans</taxon>
    </lineage>
</organism>
<protein>
    <submittedName>
        <fullName evidence="1">Uncharacterized protein</fullName>
    </submittedName>
</protein>
<reference evidence="1" key="1">
    <citation type="submission" date="2019-07" db="EMBL/GenBank/DDBJ databases">
        <authorList>
            <person name="De-Chao Zhang Q."/>
        </authorList>
    </citation>
    <scope>NUCLEOTIDE SEQUENCE</scope>
    <source>
        <strain evidence="1">TP-CH-4</strain>
    </source>
</reference>
<accession>A0A967B305</accession>
<dbReference type="AlphaFoldDB" id="A0A967B305"/>
<keyword evidence="2" id="KW-1185">Reference proteome</keyword>
<name>A0A967B305_9FLAO</name>
<dbReference type="Proteomes" id="UP000707206">
    <property type="component" value="Unassembled WGS sequence"/>
</dbReference>
<dbReference type="Pfam" id="PF17963">
    <property type="entry name" value="Big_9"/>
    <property type="match status" value="1"/>
</dbReference>
<dbReference type="EMBL" id="VIKU02000006">
    <property type="protein sequence ID" value="NHF61076.1"/>
    <property type="molecule type" value="Genomic_DNA"/>
</dbReference>
<gene>
    <name evidence="1" type="ORF">FK220_017120</name>
</gene>
<dbReference type="PROSITE" id="PS51257">
    <property type="entry name" value="PROKAR_LIPOPROTEIN"/>
    <property type="match status" value="1"/>
</dbReference>
<dbReference type="RefSeq" id="WP_152575580.1">
    <property type="nucleotide sequence ID" value="NZ_VIKU02000006.1"/>
</dbReference>
<comment type="caution">
    <text evidence="1">The sequence shown here is derived from an EMBL/GenBank/DDBJ whole genome shotgun (WGS) entry which is preliminary data.</text>
</comment>